<accession>A0A1Y0INH0</accession>
<dbReference type="PANTHER" id="PTHR30383:SF27">
    <property type="entry name" value="SPORE GERMINATION LIPASE LIPC"/>
    <property type="match status" value="1"/>
</dbReference>
<evidence type="ECO:0000256" key="1">
    <source>
        <dbReference type="SAM" id="MobiDB-lite"/>
    </source>
</evidence>
<feature type="signal peptide" evidence="2">
    <location>
        <begin position="1"/>
        <end position="20"/>
    </location>
</feature>
<name>A0A1Y0INH0_9BACL</name>
<dbReference type="InterPro" id="IPR051532">
    <property type="entry name" value="Ester_Hydrolysis_Enzymes"/>
</dbReference>
<dbReference type="KEGG" id="tum:CBW65_14485"/>
<reference evidence="5" key="1">
    <citation type="submission" date="2017-05" db="EMBL/GenBank/DDBJ databases">
        <authorList>
            <person name="Sung H."/>
        </authorList>
    </citation>
    <scope>NUCLEOTIDE SEQUENCE [LARGE SCALE GENOMIC DNA]</scope>
    <source>
        <strain evidence="5">AR23208</strain>
    </source>
</reference>
<feature type="region of interest" description="Disordered" evidence="1">
    <location>
        <begin position="38"/>
        <end position="57"/>
    </location>
</feature>
<dbReference type="PANTHER" id="PTHR30383">
    <property type="entry name" value="THIOESTERASE 1/PROTEASE 1/LYSOPHOSPHOLIPASE L1"/>
    <property type="match status" value="1"/>
</dbReference>
<protein>
    <recommendedName>
        <fullName evidence="3">SGNH hydrolase-type esterase domain-containing protein</fullName>
    </recommendedName>
</protein>
<keyword evidence="2" id="KW-0732">Signal</keyword>
<feature type="chain" id="PRO_5038829058" description="SGNH hydrolase-type esterase domain-containing protein" evidence="2">
    <location>
        <begin position="21"/>
        <end position="280"/>
    </location>
</feature>
<proteinExistence type="predicted"/>
<keyword evidence="5" id="KW-1185">Reference proteome</keyword>
<dbReference type="AlphaFoldDB" id="A0A1Y0INH0"/>
<dbReference type="EMBL" id="CP021434">
    <property type="protein sequence ID" value="ARU62081.1"/>
    <property type="molecule type" value="Genomic_DNA"/>
</dbReference>
<gene>
    <name evidence="4" type="ORF">CBW65_14485</name>
</gene>
<dbReference type="Gene3D" id="3.40.50.1110">
    <property type="entry name" value="SGNH hydrolase"/>
    <property type="match status" value="1"/>
</dbReference>
<dbReference type="InterPro" id="IPR013830">
    <property type="entry name" value="SGNH_hydro"/>
</dbReference>
<dbReference type="RefSeq" id="WP_087457446.1">
    <property type="nucleotide sequence ID" value="NZ_CP021434.1"/>
</dbReference>
<dbReference type="InterPro" id="IPR036514">
    <property type="entry name" value="SGNH_hydro_sf"/>
</dbReference>
<organism evidence="4 5">
    <name type="scientific">Tumebacillus avium</name>
    <dbReference type="NCBI Taxonomy" id="1903704"/>
    <lineage>
        <taxon>Bacteria</taxon>
        <taxon>Bacillati</taxon>
        <taxon>Bacillota</taxon>
        <taxon>Bacilli</taxon>
        <taxon>Bacillales</taxon>
        <taxon>Alicyclobacillaceae</taxon>
        <taxon>Tumebacillus</taxon>
    </lineage>
</organism>
<dbReference type="OrthoDB" id="252349at2"/>
<evidence type="ECO:0000259" key="3">
    <source>
        <dbReference type="Pfam" id="PF13472"/>
    </source>
</evidence>
<feature type="compositionally biased region" description="Polar residues" evidence="1">
    <location>
        <begin position="39"/>
        <end position="49"/>
    </location>
</feature>
<dbReference type="GO" id="GO:0004622">
    <property type="term" value="F:phosphatidylcholine lysophospholipase activity"/>
    <property type="evidence" value="ECO:0007669"/>
    <property type="project" value="TreeGrafter"/>
</dbReference>
<feature type="domain" description="SGNH hydrolase-type esterase" evidence="3">
    <location>
        <begin position="71"/>
        <end position="264"/>
    </location>
</feature>
<dbReference type="SUPFAM" id="SSF52266">
    <property type="entry name" value="SGNH hydrolase"/>
    <property type="match status" value="1"/>
</dbReference>
<dbReference type="Proteomes" id="UP000195437">
    <property type="component" value="Chromosome"/>
</dbReference>
<evidence type="ECO:0000313" key="4">
    <source>
        <dbReference type="EMBL" id="ARU62081.1"/>
    </source>
</evidence>
<dbReference type="Pfam" id="PF13472">
    <property type="entry name" value="Lipase_GDSL_2"/>
    <property type="match status" value="1"/>
</dbReference>
<evidence type="ECO:0000313" key="5">
    <source>
        <dbReference type="Proteomes" id="UP000195437"/>
    </source>
</evidence>
<evidence type="ECO:0000256" key="2">
    <source>
        <dbReference type="SAM" id="SignalP"/>
    </source>
</evidence>
<sequence length="280" mass="30454">MKKKRSFLWGSVVTLALASAAVLSAGFYLALSEPGEAASTLQTNPSTPAKQEAQPAVAVDKKAEEPYLIVAIGDSLTKGIGDTSGKGYVGNLKTRLEAGGQKVNVQNLGISGLESNELVKSVQNPGVQQYFKDAELIMLSIGGNDITHSIGGVDKLIGATGIDEKVIRDTQKQYTKNVQDVLTLIRKSNADAPVIVLGLYNPFEGLFEDGGKSDQMLLDWNDNLRKVAQTFPQVKVVPMFDLFQWNNSTMLSYDHFHPNNDGYAKMAERIFNGLPKEFLE</sequence>